<organism evidence="3 4">
    <name type="scientific">Pristionchus mayeri</name>
    <dbReference type="NCBI Taxonomy" id="1317129"/>
    <lineage>
        <taxon>Eukaryota</taxon>
        <taxon>Metazoa</taxon>
        <taxon>Ecdysozoa</taxon>
        <taxon>Nematoda</taxon>
        <taxon>Chromadorea</taxon>
        <taxon>Rhabditida</taxon>
        <taxon>Rhabditina</taxon>
        <taxon>Diplogasteromorpha</taxon>
        <taxon>Diplogasteroidea</taxon>
        <taxon>Neodiplogasteridae</taxon>
        <taxon>Pristionchus</taxon>
    </lineage>
</organism>
<keyword evidence="1" id="KW-0106">Calcium</keyword>
<dbReference type="PROSITE" id="PS50268">
    <property type="entry name" value="CADHERIN_2"/>
    <property type="match status" value="1"/>
</dbReference>
<evidence type="ECO:0000259" key="2">
    <source>
        <dbReference type="PROSITE" id="PS50268"/>
    </source>
</evidence>
<feature type="non-terminal residue" evidence="3">
    <location>
        <position position="1"/>
    </location>
</feature>
<protein>
    <recommendedName>
        <fullName evidence="2">Cadherin domain-containing protein</fullName>
    </recommendedName>
</protein>
<dbReference type="GO" id="GO:0005509">
    <property type="term" value="F:calcium ion binding"/>
    <property type="evidence" value="ECO:0007669"/>
    <property type="project" value="UniProtKB-UniRule"/>
</dbReference>
<feature type="non-terminal residue" evidence="3">
    <location>
        <position position="213"/>
    </location>
</feature>
<proteinExistence type="predicted"/>
<dbReference type="SUPFAM" id="SSF49313">
    <property type="entry name" value="Cadherin-like"/>
    <property type="match status" value="1"/>
</dbReference>
<keyword evidence="4" id="KW-1185">Reference proteome</keyword>
<reference evidence="4" key="1">
    <citation type="submission" date="2022-10" db="EMBL/GenBank/DDBJ databases">
        <title>Genome assembly of Pristionchus species.</title>
        <authorList>
            <person name="Yoshida K."/>
            <person name="Sommer R.J."/>
        </authorList>
    </citation>
    <scope>NUCLEOTIDE SEQUENCE [LARGE SCALE GENOMIC DNA]</scope>
    <source>
        <strain evidence="4">RS5460</strain>
    </source>
</reference>
<dbReference type="AlphaFoldDB" id="A0AAN5CG39"/>
<name>A0AAN5CG39_9BILA</name>
<gene>
    <name evidence="3" type="ORF">PMAYCL1PPCAC_12514</name>
</gene>
<dbReference type="GO" id="GO:0007156">
    <property type="term" value="P:homophilic cell adhesion via plasma membrane adhesion molecules"/>
    <property type="evidence" value="ECO:0007669"/>
    <property type="project" value="InterPro"/>
</dbReference>
<sequence length="213" mass="23051">LGGGGGGVKYFITRSSFPSSYGSVLRVDENGREGGLLSLLTLPPVNGNVTVTAVNEDNFAQMEVSLSLDSIPSSLSSLVFSLWKRAPKGTLVGRLHGEKGTTYSLDEDSPFTVSPLGEITLSGDIRVETLPYYRLEITIIEGERRGEQNVFVLSVDQDDTAKFGDEGTLFVRENAHYGSVIGWMGDWTMQDGPYTIDGDEDTVGFRVDLSGLI</sequence>
<dbReference type="InterPro" id="IPR015919">
    <property type="entry name" value="Cadherin-like_sf"/>
</dbReference>
<evidence type="ECO:0000256" key="1">
    <source>
        <dbReference type="PROSITE-ProRule" id="PRU00043"/>
    </source>
</evidence>
<accession>A0AAN5CG39</accession>
<dbReference type="GO" id="GO:0016020">
    <property type="term" value="C:membrane"/>
    <property type="evidence" value="ECO:0007669"/>
    <property type="project" value="InterPro"/>
</dbReference>
<comment type="caution">
    <text evidence="3">The sequence shown here is derived from an EMBL/GenBank/DDBJ whole genome shotgun (WGS) entry which is preliminary data.</text>
</comment>
<dbReference type="InterPro" id="IPR002126">
    <property type="entry name" value="Cadherin-like_dom"/>
</dbReference>
<dbReference type="Proteomes" id="UP001328107">
    <property type="component" value="Unassembled WGS sequence"/>
</dbReference>
<feature type="domain" description="Cadherin" evidence="2">
    <location>
        <begin position="27"/>
        <end position="170"/>
    </location>
</feature>
<dbReference type="CDD" id="cd11304">
    <property type="entry name" value="Cadherin_repeat"/>
    <property type="match status" value="1"/>
</dbReference>
<evidence type="ECO:0000313" key="4">
    <source>
        <dbReference type="Proteomes" id="UP001328107"/>
    </source>
</evidence>
<evidence type="ECO:0000313" key="3">
    <source>
        <dbReference type="EMBL" id="GMR42319.1"/>
    </source>
</evidence>
<dbReference type="EMBL" id="BTRK01000003">
    <property type="protein sequence ID" value="GMR42319.1"/>
    <property type="molecule type" value="Genomic_DNA"/>
</dbReference>